<proteinExistence type="predicted"/>
<accession>A0A815MUR1</accession>
<evidence type="ECO:0000313" key="3">
    <source>
        <dbReference type="Proteomes" id="UP000663828"/>
    </source>
</evidence>
<organism evidence="1 4">
    <name type="scientific">Adineta ricciae</name>
    <name type="common">Rotifer</name>
    <dbReference type="NCBI Taxonomy" id="249248"/>
    <lineage>
        <taxon>Eukaryota</taxon>
        <taxon>Metazoa</taxon>
        <taxon>Spiralia</taxon>
        <taxon>Gnathifera</taxon>
        <taxon>Rotifera</taxon>
        <taxon>Eurotatoria</taxon>
        <taxon>Bdelloidea</taxon>
        <taxon>Adinetida</taxon>
        <taxon>Adinetidae</taxon>
        <taxon>Adineta</taxon>
    </lineage>
</organism>
<dbReference type="AlphaFoldDB" id="A0A815MUR1"/>
<evidence type="ECO:0000313" key="1">
    <source>
        <dbReference type="EMBL" id="CAF1429869.1"/>
    </source>
</evidence>
<reference evidence="1" key="1">
    <citation type="submission" date="2021-02" db="EMBL/GenBank/DDBJ databases">
        <authorList>
            <person name="Nowell W R."/>
        </authorList>
    </citation>
    <scope>NUCLEOTIDE SEQUENCE</scope>
</reference>
<keyword evidence="3" id="KW-1185">Reference proteome</keyword>
<comment type="caution">
    <text evidence="1">The sequence shown here is derived from an EMBL/GenBank/DDBJ whole genome shotgun (WGS) entry which is preliminary data.</text>
</comment>
<protein>
    <submittedName>
        <fullName evidence="1">Uncharacterized protein</fullName>
    </submittedName>
</protein>
<evidence type="ECO:0000313" key="4">
    <source>
        <dbReference type="Proteomes" id="UP000663852"/>
    </source>
</evidence>
<dbReference type="Proteomes" id="UP000663852">
    <property type="component" value="Unassembled WGS sequence"/>
</dbReference>
<gene>
    <name evidence="1" type="ORF">EDS130_LOCUS38127</name>
    <name evidence="2" type="ORF">XAT740_LOCUS36421</name>
</gene>
<name>A0A815MUR1_ADIRI</name>
<evidence type="ECO:0000313" key="2">
    <source>
        <dbReference type="EMBL" id="CAF1442795.1"/>
    </source>
</evidence>
<dbReference type="EMBL" id="CAJNOR010003734">
    <property type="protein sequence ID" value="CAF1442795.1"/>
    <property type="molecule type" value="Genomic_DNA"/>
</dbReference>
<sequence length="92" mass="10789">MITVNAATISGISLWIEYNPVIDVSALVKDMFAFGQSNYVFMLKCKVEQPCRTMTFYSFGNPRIQLRLKLDFDKLDDNDKYYCTKDKYSKYK</sequence>
<dbReference type="EMBL" id="CAJNOJ010000391">
    <property type="protein sequence ID" value="CAF1429869.1"/>
    <property type="molecule type" value="Genomic_DNA"/>
</dbReference>
<dbReference type="Proteomes" id="UP000663828">
    <property type="component" value="Unassembled WGS sequence"/>
</dbReference>